<keyword evidence="2" id="KW-0229">DNA integration</keyword>
<organism evidence="6 7">
    <name type="scientific">Peteryoungia aggregata LMG 23059</name>
    <dbReference type="NCBI Taxonomy" id="1368425"/>
    <lineage>
        <taxon>Bacteria</taxon>
        <taxon>Pseudomonadati</taxon>
        <taxon>Pseudomonadota</taxon>
        <taxon>Alphaproteobacteria</taxon>
        <taxon>Hyphomicrobiales</taxon>
        <taxon>Rhizobiaceae</taxon>
        <taxon>Peteryoungia</taxon>
    </lineage>
</organism>
<dbReference type="SUPFAM" id="SSF53041">
    <property type="entry name" value="Resolvase-like"/>
    <property type="match status" value="1"/>
</dbReference>
<comment type="similarity">
    <text evidence="1">Belongs to the site-specific recombinase resolvase family.</text>
</comment>
<keyword evidence="3" id="KW-0238">DNA-binding</keyword>
<name>A0ABU0G788_9HYPH</name>
<evidence type="ECO:0000259" key="5">
    <source>
        <dbReference type="PROSITE" id="PS51736"/>
    </source>
</evidence>
<keyword evidence="4" id="KW-0233">DNA recombination</keyword>
<accession>A0ABU0G788</accession>
<dbReference type="SMART" id="SM00857">
    <property type="entry name" value="Resolvase"/>
    <property type="match status" value="1"/>
</dbReference>
<comment type="caution">
    <text evidence="6">The sequence shown here is derived from an EMBL/GenBank/DDBJ whole genome shotgun (WGS) entry which is preliminary data.</text>
</comment>
<evidence type="ECO:0000256" key="3">
    <source>
        <dbReference type="ARBA" id="ARBA00023125"/>
    </source>
</evidence>
<dbReference type="Pfam" id="PF00239">
    <property type="entry name" value="Resolvase"/>
    <property type="match status" value="1"/>
</dbReference>
<dbReference type="InterPro" id="IPR006119">
    <property type="entry name" value="Resolv_N"/>
</dbReference>
<sequence>MPSTVIGYARTSTLDQTYGLDAQLRDLTAAGCEKIFQEQVSSVDKSRPELERALDYVREGDVFVVTKLDRLARSMADLVRLRDALQSKGVTLKVLALGIDTSTPTGKLMMNLLGSIAEFERDIMLERQREGIAKAKEEGKYKGRAPTAQRKADEVRRLKAEGRTVEQIVVDLGISRSSVFRVLRSE</sequence>
<dbReference type="InterPro" id="IPR050639">
    <property type="entry name" value="SSR_resolvase"/>
</dbReference>
<evidence type="ECO:0000256" key="4">
    <source>
        <dbReference type="ARBA" id="ARBA00023172"/>
    </source>
</evidence>
<dbReference type="EMBL" id="JAUSUW010000005">
    <property type="protein sequence ID" value="MDQ0420968.1"/>
    <property type="molecule type" value="Genomic_DNA"/>
</dbReference>
<dbReference type="InterPro" id="IPR006118">
    <property type="entry name" value="Recombinase_CS"/>
</dbReference>
<keyword evidence="7" id="KW-1185">Reference proteome</keyword>
<dbReference type="PANTHER" id="PTHR30461:SF26">
    <property type="entry name" value="RESOLVASE HOMOLOG YNEB"/>
    <property type="match status" value="1"/>
</dbReference>
<dbReference type="RefSeq" id="WP_307372183.1">
    <property type="nucleotide sequence ID" value="NZ_JAUSUW010000005.1"/>
</dbReference>
<evidence type="ECO:0000256" key="2">
    <source>
        <dbReference type="ARBA" id="ARBA00022908"/>
    </source>
</evidence>
<dbReference type="PROSITE" id="PS00398">
    <property type="entry name" value="RECOMBINASES_2"/>
    <property type="match status" value="1"/>
</dbReference>
<dbReference type="InterPro" id="IPR006120">
    <property type="entry name" value="Resolvase_HTH_dom"/>
</dbReference>
<gene>
    <name evidence="6" type="ORF">J2045_001995</name>
</gene>
<dbReference type="Gene3D" id="3.40.50.1390">
    <property type="entry name" value="Resolvase, N-terminal catalytic domain"/>
    <property type="match status" value="1"/>
</dbReference>
<dbReference type="CDD" id="cd03768">
    <property type="entry name" value="SR_ResInv"/>
    <property type="match status" value="1"/>
</dbReference>
<proteinExistence type="inferred from homology"/>
<dbReference type="Pfam" id="PF02796">
    <property type="entry name" value="HTH_7"/>
    <property type="match status" value="1"/>
</dbReference>
<reference evidence="6 7" key="1">
    <citation type="submission" date="2023-07" db="EMBL/GenBank/DDBJ databases">
        <title>Genomic Encyclopedia of Type Strains, Phase IV (KMG-IV): sequencing the most valuable type-strain genomes for metagenomic binning, comparative biology and taxonomic classification.</title>
        <authorList>
            <person name="Goeker M."/>
        </authorList>
    </citation>
    <scope>NUCLEOTIDE SEQUENCE [LARGE SCALE GENOMIC DNA]</scope>
    <source>
        <strain evidence="6 7">DSM 1111</strain>
    </source>
</reference>
<evidence type="ECO:0000313" key="7">
    <source>
        <dbReference type="Proteomes" id="UP001238496"/>
    </source>
</evidence>
<evidence type="ECO:0000313" key="6">
    <source>
        <dbReference type="EMBL" id="MDQ0420968.1"/>
    </source>
</evidence>
<dbReference type="PROSITE" id="PS51736">
    <property type="entry name" value="RECOMBINASES_3"/>
    <property type="match status" value="1"/>
</dbReference>
<protein>
    <submittedName>
        <fullName evidence="6">DNA invertase Pin-like site-specific DNA recombinase</fullName>
    </submittedName>
</protein>
<feature type="domain" description="Resolvase/invertase-type recombinase catalytic" evidence="5">
    <location>
        <begin position="4"/>
        <end position="139"/>
    </location>
</feature>
<evidence type="ECO:0000256" key="1">
    <source>
        <dbReference type="ARBA" id="ARBA00009913"/>
    </source>
</evidence>
<dbReference type="InterPro" id="IPR036162">
    <property type="entry name" value="Resolvase-like_N_sf"/>
</dbReference>
<dbReference type="PANTHER" id="PTHR30461">
    <property type="entry name" value="DNA-INVERTASE FROM LAMBDOID PROPHAGE"/>
    <property type="match status" value="1"/>
</dbReference>
<dbReference type="Proteomes" id="UP001238496">
    <property type="component" value="Unassembled WGS sequence"/>
</dbReference>